<keyword evidence="1" id="KW-0732">Signal</keyword>
<evidence type="ECO:0000313" key="3">
    <source>
        <dbReference type="Proteomes" id="UP001216579"/>
    </source>
</evidence>
<comment type="caution">
    <text evidence="2">The sequence shown here is derived from an EMBL/GenBank/DDBJ whole genome shotgun (WGS) entry which is preliminary data.</text>
</comment>
<reference evidence="2 3" key="1">
    <citation type="submission" date="2023-03" db="EMBL/GenBank/DDBJ databases">
        <title>Draft genome sequence of Streptomyces sp. RB6PN23 isolated from peat swamp forest in Thailand.</title>
        <authorList>
            <person name="Klaysubun C."/>
            <person name="Duangmal K."/>
        </authorList>
    </citation>
    <scope>NUCLEOTIDE SEQUENCE [LARGE SCALE GENOMIC DNA]</scope>
    <source>
        <strain evidence="2 3">RB6PN23</strain>
    </source>
</reference>
<feature type="chain" id="PRO_5046155031" evidence="1">
    <location>
        <begin position="27"/>
        <end position="143"/>
    </location>
</feature>
<accession>A0ABT5ZL84</accession>
<dbReference type="EMBL" id="JARJBC010000008">
    <property type="protein sequence ID" value="MDF3290585.1"/>
    <property type="molecule type" value="Genomic_DNA"/>
</dbReference>
<proteinExistence type="predicted"/>
<gene>
    <name evidence="2" type="ORF">P3G67_15275</name>
</gene>
<sequence>MLTSRTWRRWAAAALGLTAVLLPAAATPAAAYAPPAAHHLVLPEPPPADTVRAELDALKVEAPHSMAGYSRAKFPHWIKQYGECDTREVVLSRDGQGVTRDAKCRAVSGTWYSPYDDKTLDSASTVHTQPEKDKLIAMLNTCD</sequence>
<name>A0ABT5ZL84_9ACTN</name>
<organism evidence="2 3">
    <name type="scientific">Streptomyces silvisoli</name>
    <dbReference type="NCBI Taxonomy" id="3034235"/>
    <lineage>
        <taxon>Bacteria</taxon>
        <taxon>Bacillati</taxon>
        <taxon>Actinomycetota</taxon>
        <taxon>Actinomycetes</taxon>
        <taxon>Kitasatosporales</taxon>
        <taxon>Streptomycetaceae</taxon>
        <taxon>Streptomyces</taxon>
    </lineage>
</organism>
<dbReference type="Proteomes" id="UP001216579">
    <property type="component" value="Unassembled WGS sequence"/>
</dbReference>
<protein>
    <submittedName>
        <fullName evidence="2">Uncharacterized protein</fullName>
    </submittedName>
</protein>
<dbReference type="RefSeq" id="WP_276093978.1">
    <property type="nucleotide sequence ID" value="NZ_JARJBC010000008.1"/>
</dbReference>
<keyword evidence="3" id="KW-1185">Reference proteome</keyword>
<evidence type="ECO:0000256" key="1">
    <source>
        <dbReference type="SAM" id="SignalP"/>
    </source>
</evidence>
<evidence type="ECO:0000313" key="2">
    <source>
        <dbReference type="EMBL" id="MDF3290585.1"/>
    </source>
</evidence>
<feature type="signal peptide" evidence="1">
    <location>
        <begin position="1"/>
        <end position="26"/>
    </location>
</feature>